<feature type="coiled-coil region" evidence="8">
    <location>
        <begin position="952"/>
        <end position="1017"/>
    </location>
</feature>
<dbReference type="GO" id="GO:0097711">
    <property type="term" value="P:ciliary basal body-plasma membrane docking"/>
    <property type="evidence" value="ECO:0007669"/>
    <property type="project" value="TreeGrafter"/>
</dbReference>
<feature type="compositionally biased region" description="Basic and acidic residues" evidence="9">
    <location>
        <begin position="2209"/>
        <end position="2243"/>
    </location>
</feature>
<feature type="coiled-coil region" evidence="8">
    <location>
        <begin position="1063"/>
        <end position="1176"/>
    </location>
</feature>
<evidence type="ECO:0000313" key="11">
    <source>
        <dbReference type="EMBL" id="KAK2867184.1"/>
    </source>
</evidence>
<evidence type="ECO:0000256" key="5">
    <source>
        <dbReference type="ARBA" id="ARBA00023054"/>
    </source>
</evidence>
<organism evidence="11 12">
    <name type="scientific">Cirrhinus molitorella</name>
    <name type="common">mud carp</name>
    <dbReference type="NCBI Taxonomy" id="172907"/>
    <lineage>
        <taxon>Eukaryota</taxon>
        <taxon>Metazoa</taxon>
        <taxon>Chordata</taxon>
        <taxon>Craniata</taxon>
        <taxon>Vertebrata</taxon>
        <taxon>Euteleostomi</taxon>
        <taxon>Actinopterygii</taxon>
        <taxon>Neopterygii</taxon>
        <taxon>Teleostei</taxon>
        <taxon>Ostariophysi</taxon>
        <taxon>Cypriniformes</taxon>
        <taxon>Cyprinidae</taxon>
        <taxon>Labeoninae</taxon>
        <taxon>Labeonini</taxon>
        <taxon>Cirrhinus</taxon>
    </lineage>
</organism>
<dbReference type="GO" id="GO:0043010">
    <property type="term" value="P:camera-type eye development"/>
    <property type="evidence" value="ECO:0007669"/>
    <property type="project" value="TreeGrafter"/>
</dbReference>
<feature type="coiled-coil region" evidence="8">
    <location>
        <begin position="1204"/>
        <end position="1238"/>
    </location>
</feature>
<feature type="coiled-coil region" evidence="8">
    <location>
        <begin position="1457"/>
        <end position="1484"/>
    </location>
</feature>
<comment type="subcellular location">
    <subcellularLocation>
        <location evidence="1">Cytoplasm</location>
        <location evidence="1">Cytoskeleton</location>
        <location evidence="1">Cilium basal body</location>
    </subcellularLocation>
    <subcellularLocation>
        <location evidence="2">Cytoplasm</location>
        <location evidence="2">Cytoskeleton</location>
        <location evidence="2">Microtubule organizing center</location>
        <location evidence="2">Centrosome</location>
    </subcellularLocation>
</comment>
<keyword evidence="7" id="KW-0966">Cell projection</keyword>
<feature type="region of interest" description="Disordered" evidence="9">
    <location>
        <begin position="2325"/>
        <end position="2351"/>
    </location>
</feature>
<feature type="compositionally biased region" description="Basic and acidic residues" evidence="9">
    <location>
        <begin position="2109"/>
        <end position="2152"/>
    </location>
</feature>
<dbReference type="InterPro" id="IPR032321">
    <property type="entry name" value="Cep209_CC5"/>
</dbReference>
<keyword evidence="4" id="KW-0970">Cilium biogenesis/degradation</keyword>
<feature type="domain" description="Centrosomal protein of 290kDa coiled-coil region" evidence="10">
    <location>
        <begin position="1279"/>
        <end position="1406"/>
    </location>
</feature>
<evidence type="ECO:0000256" key="3">
    <source>
        <dbReference type="ARBA" id="ARBA00022490"/>
    </source>
</evidence>
<feature type="compositionally biased region" description="Basic and acidic residues" evidence="9">
    <location>
        <begin position="2031"/>
        <end position="2040"/>
    </location>
</feature>
<dbReference type="Pfam" id="PF16574">
    <property type="entry name" value="CEP209_CC5"/>
    <property type="match status" value="1"/>
</dbReference>
<reference evidence="11" key="1">
    <citation type="submission" date="2023-08" db="EMBL/GenBank/DDBJ databases">
        <title>Chromosome-level Genome Assembly of mud carp (Cirrhinus molitorella).</title>
        <authorList>
            <person name="Liu H."/>
        </authorList>
    </citation>
    <scope>NUCLEOTIDE SEQUENCE</scope>
    <source>
        <strain evidence="11">Prfri</strain>
        <tissue evidence="11">Muscle</tissue>
    </source>
</reference>
<feature type="coiled-coil region" evidence="8">
    <location>
        <begin position="1524"/>
        <end position="1583"/>
    </location>
</feature>
<feature type="region of interest" description="Disordered" evidence="9">
    <location>
        <begin position="2024"/>
        <end position="2048"/>
    </location>
</feature>
<dbReference type="Gene3D" id="1.10.287.1490">
    <property type="match status" value="1"/>
</dbReference>
<feature type="compositionally biased region" description="Basic and acidic residues" evidence="9">
    <location>
        <begin position="2161"/>
        <end position="2173"/>
    </location>
</feature>
<evidence type="ECO:0000256" key="2">
    <source>
        <dbReference type="ARBA" id="ARBA00004300"/>
    </source>
</evidence>
<dbReference type="GO" id="GO:1905349">
    <property type="term" value="P:ciliary transition zone assembly"/>
    <property type="evidence" value="ECO:0007669"/>
    <property type="project" value="TreeGrafter"/>
</dbReference>
<feature type="coiled-coil region" evidence="8">
    <location>
        <begin position="2623"/>
        <end position="2694"/>
    </location>
</feature>
<keyword evidence="12" id="KW-1185">Reference proteome</keyword>
<keyword evidence="6" id="KW-0206">Cytoskeleton</keyword>
<evidence type="ECO:0000313" key="12">
    <source>
        <dbReference type="Proteomes" id="UP001187343"/>
    </source>
</evidence>
<feature type="compositionally biased region" description="Acidic residues" evidence="9">
    <location>
        <begin position="2191"/>
        <end position="2206"/>
    </location>
</feature>
<keyword evidence="5 8" id="KW-0175">Coiled coil</keyword>
<feature type="region of interest" description="Disordered" evidence="9">
    <location>
        <begin position="2085"/>
        <end position="2275"/>
    </location>
</feature>
<keyword evidence="3" id="KW-0963">Cytoplasm</keyword>
<evidence type="ECO:0000256" key="9">
    <source>
        <dbReference type="SAM" id="MobiDB-lite"/>
    </source>
</evidence>
<feature type="coiled-coil region" evidence="8">
    <location>
        <begin position="472"/>
        <end position="562"/>
    </location>
</feature>
<gene>
    <name evidence="11" type="ORF">Q8A67_025301</name>
</gene>
<evidence type="ECO:0000256" key="7">
    <source>
        <dbReference type="ARBA" id="ARBA00023273"/>
    </source>
</evidence>
<feature type="region of interest" description="Disordered" evidence="9">
    <location>
        <begin position="1811"/>
        <end position="1831"/>
    </location>
</feature>
<dbReference type="GO" id="GO:1905515">
    <property type="term" value="P:non-motile cilium assembly"/>
    <property type="evidence" value="ECO:0007669"/>
    <property type="project" value="TreeGrafter"/>
</dbReference>
<evidence type="ECO:0000259" key="10">
    <source>
        <dbReference type="Pfam" id="PF16574"/>
    </source>
</evidence>
<evidence type="ECO:0000256" key="1">
    <source>
        <dbReference type="ARBA" id="ARBA00004120"/>
    </source>
</evidence>
<feature type="region of interest" description="Disordered" evidence="9">
    <location>
        <begin position="1874"/>
        <end position="1897"/>
    </location>
</feature>
<feature type="coiled-coil region" evidence="8">
    <location>
        <begin position="595"/>
        <end position="657"/>
    </location>
</feature>
<feature type="coiled-coil region" evidence="8">
    <location>
        <begin position="1273"/>
        <end position="1328"/>
    </location>
</feature>
<dbReference type="EMBL" id="JAUYZG010000025">
    <property type="protein sequence ID" value="KAK2867184.1"/>
    <property type="molecule type" value="Genomic_DNA"/>
</dbReference>
<feature type="coiled-coil region" evidence="8">
    <location>
        <begin position="215"/>
        <end position="433"/>
    </location>
</feature>
<feature type="coiled-coil region" evidence="8">
    <location>
        <begin position="688"/>
        <end position="743"/>
    </location>
</feature>
<dbReference type="PANTHER" id="PTHR18879:SF20">
    <property type="entry name" value="CENTROSOMAL PROTEIN OF 290 KDA"/>
    <property type="match status" value="1"/>
</dbReference>
<protein>
    <recommendedName>
        <fullName evidence="10">Centrosomal protein of 290kDa coiled-coil region domain-containing protein</fullName>
    </recommendedName>
</protein>
<dbReference type="GO" id="GO:0001822">
    <property type="term" value="P:kidney development"/>
    <property type="evidence" value="ECO:0007669"/>
    <property type="project" value="TreeGrafter"/>
</dbReference>
<dbReference type="Proteomes" id="UP001187343">
    <property type="component" value="Unassembled WGS sequence"/>
</dbReference>
<proteinExistence type="predicted"/>
<feature type="coiled-coil region" evidence="8">
    <location>
        <begin position="1362"/>
        <end position="1389"/>
    </location>
</feature>
<comment type="caution">
    <text evidence="11">The sequence shown here is derived from an EMBL/GenBank/DDBJ whole genome shotgun (WGS) entry which is preliminary data.</text>
</comment>
<accession>A0AA88P0C0</accession>
<sequence>MPAAADWKLLMGVDPEDLGEDDEKICDLILMVKPRDLKADEKMIQLFRISQTLLRMKLDEIKCAYEVVDSAGVEQARIENELKAKVLKLEGELEMAQRVMGGGDTRFLREEIHQLESHLERKEKEVTQLEKEMGKERKANEELALRAEEAEEKNRKLKREIKQLTKKNEQLQQDVEFYRKEVEQREPLQTKEESNEIQRRLTKANQQLYQCMEDLQHAEDMAANLKSENEHLQKNLEESVKEMEKMTDEYNKMKIAVQQTDAIMDQLRKERDHAKLQVRELNEQIQARVEEDDPVMAAVNSKVEEWKSILSGKEMEILEYQQMIRDLREKLRTAQMDSDKSNIIALQQVIYELCAAVQERDNQIKMLSEQVEQYTAEMEKNAVLIEELKKPLKKDKGHVSVQQRRLEDLSSKLEVAERRALEAERATQLAERDARDKDKELNDTLSRIRLYESGTDGLEAAITEIKECKNQIRVRDRELESMIKEINQLEIQINNLLDENEDLRERLGLNPKEELDLSEFRRSKVLKQRQYKAENQVLLKEIERLEEERLELKQRIRALVKDKGISVVSSSLLDDSVEEKPSRSFKERPVFGSTNEEMKHKNERLQKELSNKEKELELKRTESAQFKAKLNEMLNENKQLEQGMKEILQAIQDTQKKTSTSTGVSIPSLERLVNALEMKYSEGKFDTSLHLRSQVDQLTGRNEELRQEMKVAREEAANTLNQLTKANEKIARLESEVGSMSKSTGTSFPYKSLALPEEMTPTNTEVINALNEYMIQLLQEIKNKDDSIEQLSSALEEYKRKCAVIRHQQGLLYKEYQSERDSWQKERDSFAELKSKLEEQREVDAVKVKEYNHWLEALEKNPSEIRQELAETARKIMVLRVNEKCLTRRYTTLLELEQHLRKENGKLKDDFTQMEAAVTERIGYLQRFKEMAAFKMAALQKSLDGSVPASELERANKQYTELTIKYRNLLQKDNHLVQKTTTLEHLERENVSLHERINSINKELEITKEKLHTLEQAWENISTTGGENSMDKAAKALANSEIVSVSRRITTLEMKELNERQRAEHAQKMYEHLRNSLKQVEERNFELETKFAELTKLNLEAQRIERELRDELADSVSKDISDADRKRITNLEKTEADLRIEVSKLREVSDVAKMQVSALEARQQSREKEVESLRKQVLDYQAQSNEKALIAKLHQHIVALQLSETTAISRLEAANTRLQKLEAQKLRVEQQLDAQQQALWHARQEGHQRARHLRHTIQALRRQFSGALPLAQQEKFSNTMLQLQEDKARAREEAHKAEEERRKAEGKAQELALKLKGLEELIATLKDAKGAQKVSEWHKKLEDVRLLEMRQSRELGAQREEIKYLRNIVAEQERTISSLEEELVQQNNLLEERQLIWDQREVQLERQLDTYEKQQNEVLSTAQKFEEATGSLPDPNQPLAEQLDYALGKIKEHVRTILETKSTCKILEEKLKEKEAALWTLEKNVLSRDKVINELRLRLPAAAEREKLLADLSKQEDSDSQPTLKVAHQTINNLQGRLDQKEEVLKKYQNLLAKTRQEQEEIAKRHEEEVRTLHQKLDVYMDTSLDRFKQTAVELMKKPTITVPTNKHLVRLAEMEQMVAEQDNSLSSLTHKLKVVTAELDQQKQVMAAQAMENAAEIARLEERHVAQTKGLSQEAEELRAQLIQMEKELHFLRTELEAQKEANVRSPSNTMKNLVERLKTQLALKEKQLKALSKALLELRAELTSQAEQQIIANAAQKEEALNVQQIVDKQTKELKASVKDLNEELQLAKDGVRAAKARENSLREELENLSKDLQRSQKSHNKLQSEKETLEDQLNELKKKVHRLSSGLQAQVESDGPTAEALQKKIRKLEQELDRKSISEPADKRSALKEDKSSKEEIVRWEEGKKWQAKVEKVRTILKEKEKEVESLSKQLTTIRELYSRLEQEKLGLQKKLKGRGVTADQVVGVRTFEADREIEELQRRNAELEQQIKVIKQQQALPRDAAMEDITIRNRYLEERLHSLESQLSKESPSRPSDKHVASPSQLSCSSKVAHSVTFDISEGEQTRSPLVNDTIPVKEAVSENEIAVTEDKATQTSFRSMSAAEVSQDEEKSKENVGEGIVDLKPEDLVNENKSEQEEDNKKEELVEKDDKEPDETQGGQEEHAQEELKTNGDSEELDSGLTHQDKPLEEDQLEVETAENEETNAEPEMSKEHLEDDQQDIDKEQEPEEQHIKITESSKSEGDPNQNLKTFAGSKELKEEETALSTVDAILVPEEPTMEETKSFIPILSENRKCSPTKELNAGELDVLDIFGPVESEVTTFTTMKSKVKARKQTSGRGSGTPSQREHELQKENLRLSTENLELRFQLEQANKDLPRLKDQVSDLKEMCSVLKKEKAEVEKRLSHVRGSCRSGKTVPELEKTIALMKKVVEKVQRENESLKKTSEANVQEQLSTLERDHEKLKSEYEKLKGKQEEQLSARLESKTKGIEKIMMENERLRKDIKKEAEAAEKLRVAKASLEVANEKLKAELEETNQRLLLAHSKGPSLEGADSKTWKSSVVARLFENKMKGLESEIAKKNSSISELKVQLKEAYEKQQATQHTVTQLKDQVELLKNIPVEATTDEGLAREYQSLRLANKQLEREKAQLLRQIQSYDDQFGTNKAGPGYSELQQQIKTANTEKRKLQDEVRKLTRELENFDPTFFEELEDLKFNYNLEVKKNIILEEQLKKLSDQFGVPLPVDVSIS</sequence>
<name>A0AA88P0C0_9TELE</name>
<evidence type="ECO:0000256" key="6">
    <source>
        <dbReference type="ARBA" id="ARBA00023212"/>
    </source>
</evidence>
<dbReference type="PANTHER" id="PTHR18879">
    <property type="entry name" value="CENTROSOMAL PROTEIN OF 290 KDA"/>
    <property type="match status" value="1"/>
</dbReference>
<dbReference type="GO" id="GO:0035869">
    <property type="term" value="C:ciliary transition zone"/>
    <property type="evidence" value="ECO:0007669"/>
    <property type="project" value="TreeGrafter"/>
</dbReference>
<evidence type="ECO:0000256" key="4">
    <source>
        <dbReference type="ARBA" id="ARBA00022794"/>
    </source>
</evidence>
<feature type="coiled-coil region" evidence="8">
    <location>
        <begin position="774"/>
        <end position="840"/>
    </location>
</feature>
<dbReference type="InterPro" id="IPR026201">
    <property type="entry name" value="Cep290"/>
</dbReference>
<evidence type="ECO:0000256" key="8">
    <source>
        <dbReference type="SAM" id="Coils"/>
    </source>
</evidence>
<dbReference type="GO" id="GO:0034451">
    <property type="term" value="C:centriolar satellite"/>
    <property type="evidence" value="ECO:0007669"/>
    <property type="project" value="TreeGrafter"/>
</dbReference>
<feature type="coiled-coil region" evidence="8">
    <location>
        <begin position="79"/>
        <end position="181"/>
    </location>
</feature>